<sequence>METGLSIRNNQNEIATIIQNSNNMYLSVLQTIGLPIKNVLSSLDERKIAIANLPFVIDKMNKDDNNELIKEAYYLSKFFVAISTGLFDAALNYLWDETIKQLRVRVINGDIKYFYDVIISDDRKKQFTSPEDLLKLDDFDLIKGALQIGLITQIGYKHLDFIRYMRNWASAAHPNQTELTGLNLISWLEICIKEVIATPPSNIQVETGKLLSNIKSEVIDDEQAKTIVSFFTELNVEKADALAKGFFGIYIDKNTSQQTRANINNLAPELWKIISEEAKLDFGIRYATFLANGDNQTKNEAKRFLEVVGGMSYLPDPIKTPIIKVSLENLIMAHNSFNNFYNEPSFARQLRTVIGKHGTIPPQINFQYVKTIVSVFLTNGSGEAWAANSIYIELIKNFDAKQSFIALTSFTDEAIRSKLQFPLCQRKFSEMLGYLEANITSEGVLDLLNEIRGELKSLHILSNNNKLNEKIKFFQKNHLK</sequence>
<gene>
    <name evidence="1" type="ORF">I6H56_03165</name>
</gene>
<evidence type="ECO:0000313" key="1">
    <source>
        <dbReference type="EMBL" id="QQB74468.1"/>
    </source>
</evidence>
<organism evidence="1 2">
    <name type="scientific">Fusobacterium canifelinum</name>
    <dbReference type="NCBI Taxonomy" id="285729"/>
    <lineage>
        <taxon>Bacteria</taxon>
        <taxon>Fusobacteriati</taxon>
        <taxon>Fusobacteriota</taxon>
        <taxon>Fusobacteriia</taxon>
        <taxon>Fusobacteriales</taxon>
        <taxon>Fusobacteriaceae</taxon>
        <taxon>Fusobacterium</taxon>
    </lineage>
</organism>
<protein>
    <submittedName>
        <fullName evidence="1">Uncharacterized protein</fullName>
    </submittedName>
</protein>
<reference evidence="1 2" key="1">
    <citation type="submission" date="2020-12" db="EMBL/GenBank/DDBJ databases">
        <title>FDA dAtabase for Regulatory Grade micrObial Sequences (FDA-ARGOS): Supporting development and validation of Infectious Disease Dx tests.</title>
        <authorList>
            <person name="Sproer C."/>
            <person name="Gronow S."/>
            <person name="Severitt S."/>
            <person name="Schroder I."/>
            <person name="Tallon L."/>
            <person name="Sadzewicz L."/>
            <person name="Zhao X."/>
            <person name="Boylan J."/>
            <person name="Ott S."/>
            <person name="Bowen H."/>
            <person name="Vavikolanu K."/>
            <person name="Mehta A."/>
            <person name="Aluvathingal J."/>
            <person name="Nadendla S."/>
            <person name="Lowell S."/>
            <person name="Myers T."/>
            <person name="Yan Y."/>
            <person name="Sichtig H."/>
        </authorList>
    </citation>
    <scope>NUCLEOTIDE SEQUENCE [LARGE SCALE GENOMIC DNA]</scope>
    <source>
        <strain evidence="1 2">FDAARGOS_999</strain>
    </source>
</reference>
<proteinExistence type="predicted"/>
<dbReference type="AlphaFoldDB" id="A0A7T4KHB4"/>
<name>A0A7T4KHB4_9FUSO</name>
<evidence type="ECO:0000313" key="2">
    <source>
        <dbReference type="Proteomes" id="UP000595577"/>
    </source>
</evidence>
<dbReference type="RefSeq" id="WP_198480984.1">
    <property type="nucleotide sequence ID" value="NZ_CP066022.1"/>
</dbReference>
<dbReference type="Proteomes" id="UP000595577">
    <property type="component" value="Chromosome"/>
</dbReference>
<dbReference type="EMBL" id="CP066022">
    <property type="protein sequence ID" value="QQB74468.1"/>
    <property type="molecule type" value="Genomic_DNA"/>
</dbReference>
<accession>A0A7T4KHB4</accession>